<name>A0ABU0CQA2_9BACI</name>
<dbReference type="InterPro" id="IPR043128">
    <property type="entry name" value="Rev_trsase/Diguanyl_cyclase"/>
</dbReference>
<organism evidence="1 2">
    <name type="scientific">Caldalkalibacillus uzonensis</name>
    <dbReference type="NCBI Taxonomy" id="353224"/>
    <lineage>
        <taxon>Bacteria</taxon>
        <taxon>Bacillati</taxon>
        <taxon>Bacillota</taxon>
        <taxon>Bacilli</taxon>
        <taxon>Bacillales</taxon>
        <taxon>Bacillaceae</taxon>
        <taxon>Caldalkalibacillus</taxon>
    </lineage>
</organism>
<dbReference type="Gene3D" id="3.30.70.270">
    <property type="match status" value="1"/>
</dbReference>
<comment type="caution">
    <text evidence="1">The sequence shown here is derived from an EMBL/GenBank/DDBJ whole genome shotgun (WGS) entry which is preliminary data.</text>
</comment>
<keyword evidence="2" id="KW-1185">Reference proteome</keyword>
<reference evidence="1 2" key="1">
    <citation type="submission" date="2023-07" db="EMBL/GenBank/DDBJ databases">
        <title>Genomic Encyclopedia of Type Strains, Phase IV (KMG-IV): sequencing the most valuable type-strain genomes for metagenomic binning, comparative biology and taxonomic classification.</title>
        <authorList>
            <person name="Goeker M."/>
        </authorList>
    </citation>
    <scope>NUCLEOTIDE SEQUENCE [LARGE SCALE GENOMIC DNA]</scope>
    <source>
        <strain evidence="1 2">DSM 17740</strain>
    </source>
</reference>
<dbReference type="Proteomes" id="UP001232445">
    <property type="component" value="Unassembled WGS sequence"/>
</dbReference>
<evidence type="ECO:0000313" key="1">
    <source>
        <dbReference type="EMBL" id="MDQ0338576.1"/>
    </source>
</evidence>
<dbReference type="EMBL" id="JAUSUQ010000004">
    <property type="protein sequence ID" value="MDQ0338576.1"/>
    <property type="molecule type" value="Genomic_DNA"/>
</dbReference>
<dbReference type="Pfam" id="PF24898">
    <property type="entry name" value="GGDEF_GdpP"/>
    <property type="match status" value="1"/>
</dbReference>
<accession>A0ABU0CQA2</accession>
<gene>
    <name evidence="1" type="ORF">J2S00_001362</name>
</gene>
<protein>
    <recommendedName>
        <fullName evidence="3">GGDEF domain-containing protein</fullName>
    </recommendedName>
</protein>
<evidence type="ECO:0000313" key="2">
    <source>
        <dbReference type="Proteomes" id="UP001232445"/>
    </source>
</evidence>
<sequence length="470" mass="53761">MGGMRVCSDAVQTNALHQDKDGIAIGVIGPAEIIRLIRDALKAFPSFIPVFREYENESEVPQKTKDIIDHVEVLLFSDYPAYKHATEAMQLKIPAHYIPLMGTGLYRSIYRIKNCYDLKSLSVDSLTEQYVQQILKELGESVTALHFYGHSIQLSTDEVIAFHKENYENEKCSVCLTGIKTVAEGLTRLGIPNEWVLPTRQDIIVSLERALLSTETRRNKESQIVVGIIHIDEYRKLMDQSTSQHEAQTLKLEIYRILLDYVKQLDGHLIQLDGEEFLFFTTRGVFERETRGYKFIPLLNDTQKLLGHSLSIGIGFGRTATDAGMHARMALRQSKDTGGNVCFIVREDRSVIGPVEMTDPMIYELSVTDNHLLEKAKKAGMSATYMSRLMAQVTRYGKIDYTPQELASVLGITVRSTHRILVQWMDAGLVEIVGEEKFSHRGRPRQIYRFTFMDEQRNRKHKDKYNFEDR</sequence>
<evidence type="ECO:0008006" key="3">
    <source>
        <dbReference type="Google" id="ProtNLM"/>
    </source>
</evidence>
<proteinExistence type="predicted"/>